<dbReference type="OrthoDB" id="5422061at2759"/>
<organism evidence="2 3">
    <name type="scientific">Fusarium kuroshium</name>
    <dbReference type="NCBI Taxonomy" id="2010991"/>
    <lineage>
        <taxon>Eukaryota</taxon>
        <taxon>Fungi</taxon>
        <taxon>Dikarya</taxon>
        <taxon>Ascomycota</taxon>
        <taxon>Pezizomycotina</taxon>
        <taxon>Sordariomycetes</taxon>
        <taxon>Hypocreomycetidae</taxon>
        <taxon>Hypocreales</taxon>
        <taxon>Nectriaceae</taxon>
        <taxon>Fusarium</taxon>
        <taxon>Fusarium solani species complex</taxon>
    </lineage>
</organism>
<dbReference type="Gene3D" id="1.10.10.60">
    <property type="entry name" value="Homeodomain-like"/>
    <property type="match status" value="1"/>
</dbReference>
<reference evidence="2 3" key="1">
    <citation type="submission" date="2017-06" db="EMBL/GenBank/DDBJ databases">
        <title>Comparative genomic analysis of Ambrosia Fusariam Clade fungi.</title>
        <authorList>
            <person name="Stajich J.E."/>
            <person name="Carrillo J."/>
            <person name="Kijimoto T."/>
            <person name="Eskalen A."/>
            <person name="O'Donnell K."/>
            <person name="Kasson M."/>
        </authorList>
    </citation>
    <scope>NUCLEOTIDE SEQUENCE [LARGE SCALE GENOMIC DNA]</scope>
    <source>
        <strain evidence="2">UCR3666</strain>
    </source>
</reference>
<sequence>MPRSKKTPTTTELVVKPPRKKPGPKPKPISERVHKRAKPIQRIEKSYSQRTKEDVLLYLLNHTIYDPDSWKSVNCYRKPFQRDAAKHFKIPEATIHTWWKNRTSILNREKKSRKKRTSKDQPAPDAGETAPSEGGTAEPEIPAGSETSASTSEQADRESTVPESAAPDSVAEDLAAEASAAAVKASPGSSEIQNQ</sequence>
<comment type="caution">
    <text evidence="2">The sequence shown here is derived from an EMBL/GenBank/DDBJ whole genome shotgun (WGS) entry which is preliminary data.</text>
</comment>
<accession>A0A3M2SCV3</accession>
<evidence type="ECO:0000313" key="2">
    <source>
        <dbReference type="EMBL" id="RMJ15398.1"/>
    </source>
</evidence>
<feature type="compositionally biased region" description="Low complexity" evidence="1">
    <location>
        <begin position="176"/>
        <end position="185"/>
    </location>
</feature>
<protein>
    <submittedName>
        <fullName evidence="2">Uncharacterized protein</fullName>
    </submittedName>
</protein>
<dbReference type="STRING" id="2010991.A0A3M2SCV3"/>
<gene>
    <name evidence="2" type="ORF">CDV36_004924</name>
</gene>
<dbReference type="AlphaFoldDB" id="A0A3M2SCV3"/>
<evidence type="ECO:0000313" key="3">
    <source>
        <dbReference type="Proteomes" id="UP000277212"/>
    </source>
</evidence>
<evidence type="ECO:0000256" key="1">
    <source>
        <dbReference type="SAM" id="MobiDB-lite"/>
    </source>
</evidence>
<feature type="region of interest" description="Disordered" evidence="1">
    <location>
        <begin position="99"/>
        <end position="195"/>
    </location>
</feature>
<name>A0A3M2SCV3_9HYPO</name>
<feature type="region of interest" description="Disordered" evidence="1">
    <location>
        <begin position="1"/>
        <end position="46"/>
    </location>
</feature>
<dbReference type="EMBL" id="NKUJ01000065">
    <property type="protein sequence ID" value="RMJ15398.1"/>
    <property type="molecule type" value="Genomic_DNA"/>
</dbReference>
<proteinExistence type="predicted"/>
<keyword evidence="3" id="KW-1185">Reference proteome</keyword>
<dbReference type="Proteomes" id="UP000277212">
    <property type="component" value="Unassembled WGS sequence"/>
</dbReference>